<proteinExistence type="predicted"/>
<organism evidence="2 3">
    <name type="scientific">Sewage-associated circular DNA virus-17</name>
    <dbReference type="NCBI Taxonomy" id="1592084"/>
    <lineage>
        <taxon>Viruses</taxon>
        <taxon>Monodnaviria</taxon>
        <taxon>Shotokuvirae</taxon>
        <taxon>Cressdnaviricota</taxon>
        <taxon>Arfiviricetes</taxon>
        <taxon>Saturnivirales</taxon>
        <taxon>Mahapunaviridae</taxon>
        <taxon>Anthevirus</taxon>
        <taxon>Anthevirus archis</taxon>
    </lineage>
</organism>
<feature type="compositionally biased region" description="Basic residues" evidence="1">
    <location>
        <begin position="12"/>
        <end position="33"/>
    </location>
</feature>
<dbReference type="GeneID" id="22974343"/>
<feature type="region of interest" description="Disordered" evidence="1">
    <location>
        <begin position="12"/>
        <end position="45"/>
    </location>
</feature>
<accession>A0A0B4UGL4</accession>
<evidence type="ECO:0000313" key="3">
    <source>
        <dbReference type="Proteomes" id="UP000201562"/>
    </source>
</evidence>
<name>A0A0B4UGL4_9VIRU</name>
<reference evidence="2 3" key="1">
    <citation type="journal article" date="2015" name="Infect. Genet. Evol.">
        <title>Characterisation of a diverse range of circular replication-associated protein encoding DNA viruses recovered from a sewage treatment oxidation pond.</title>
        <authorList>
            <person name="Kraberger S."/>
            <person name="Arguello-Astorga G.R."/>
            <person name="Greenfield L.G."/>
            <person name="Galilee C."/>
            <person name="Law D."/>
            <person name="Martin D.P."/>
            <person name="Varsani A."/>
        </authorList>
    </citation>
    <scope>NUCLEOTIDE SEQUENCE [LARGE SCALE GENOMIC DNA]</scope>
    <source>
        <strain evidence="2">SaCV-17_NZ-BS4236-2012</strain>
    </source>
</reference>
<sequence>MAFKRKRIMARRSGFKKRRISRKSRFARKKRGSGTRSWTQGGSRAMDTRFRSRKLLNSGWRRHLWGQTLHLSPSRSALPVPIVQTSGTILGKGSAVLYWPTFNNAAPSAGNAFWTTAGGLNELDAGVTAPTFTSENLIIRGGRIGITLTQLGSVSDDIGITVYTLAMAKNTATGRLVTPVPWGVSIDSAPDFAELGKILDRKDYIMDANFRAVTIERRLKCQKIDMDQYSIQGGQQIAYCVVTTNLTSTTNVTTNFLIYHDLSFSNTA</sequence>
<evidence type="ECO:0000313" key="2">
    <source>
        <dbReference type="EMBL" id="AJD07526.1"/>
    </source>
</evidence>
<dbReference type="EMBL" id="KM821752">
    <property type="protein sequence ID" value="AJD07526.1"/>
    <property type="molecule type" value="Genomic_DNA"/>
</dbReference>
<keyword evidence="3" id="KW-1185">Reference proteome</keyword>
<protein>
    <submittedName>
        <fullName evidence="2">Putative capsid protein</fullName>
    </submittedName>
</protein>
<evidence type="ECO:0000256" key="1">
    <source>
        <dbReference type="SAM" id="MobiDB-lite"/>
    </source>
</evidence>
<dbReference type="KEGG" id="vg:22974343"/>
<dbReference type="Proteomes" id="UP000201562">
    <property type="component" value="Segment"/>
</dbReference>
<dbReference type="RefSeq" id="YP_009116897.1">
    <property type="nucleotide sequence ID" value="NC_026259.1"/>
</dbReference>